<dbReference type="Proteomes" id="UP001141552">
    <property type="component" value="Unassembled WGS sequence"/>
</dbReference>
<accession>A0A9Q0JD20</accession>
<feature type="region of interest" description="Disordered" evidence="1">
    <location>
        <begin position="88"/>
        <end position="113"/>
    </location>
</feature>
<keyword evidence="3" id="KW-1185">Reference proteome</keyword>
<comment type="caution">
    <text evidence="2">The sequence shown here is derived from an EMBL/GenBank/DDBJ whole genome shotgun (WGS) entry which is preliminary data.</text>
</comment>
<reference evidence="2" key="1">
    <citation type="submission" date="2022-02" db="EMBL/GenBank/DDBJ databases">
        <authorList>
            <person name="Henning P.M."/>
            <person name="McCubbin A.G."/>
            <person name="Shore J.S."/>
        </authorList>
    </citation>
    <scope>NUCLEOTIDE SEQUENCE</scope>
    <source>
        <strain evidence="2">F60SS</strain>
        <tissue evidence="2">Leaves</tissue>
    </source>
</reference>
<dbReference type="AlphaFoldDB" id="A0A9Q0JD20"/>
<protein>
    <submittedName>
        <fullName evidence="2">Uncharacterized protein</fullName>
    </submittedName>
</protein>
<sequence>MIKRITPILVQTINQSFVKQSQPLTLSSSTQNSLKSKNPFVTSGEIKAGGGGDRGAPVKPQRRHPRWLYAAAVLSLCNTTAPPRSVTAATTEAEPSMETAAVDGGVGDANEDC</sequence>
<gene>
    <name evidence="2" type="ORF">Tsubulata_033147</name>
</gene>
<reference evidence="2" key="2">
    <citation type="journal article" date="2023" name="Plants (Basel)">
        <title>Annotation of the Turnera subulata (Passifloraceae) Draft Genome Reveals the S-Locus Evolved after the Divergence of Turneroideae from Passifloroideae in a Stepwise Manner.</title>
        <authorList>
            <person name="Henning P.M."/>
            <person name="Roalson E.H."/>
            <person name="Mir W."/>
            <person name="McCubbin A.G."/>
            <person name="Shore J.S."/>
        </authorList>
    </citation>
    <scope>NUCLEOTIDE SEQUENCE</scope>
    <source>
        <strain evidence="2">F60SS</strain>
    </source>
</reference>
<evidence type="ECO:0000313" key="3">
    <source>
        <dbReference type="Proteomes" id="UP001141552"/>
    </source>
</evidence>
<feature type="region of interest" description="Disordered" evidence="1">
    <location>
        <begin position="22"/>
        <end position="62"/>
    </location>
</feature>
<organism evidence="2 3">
    <name type="scientific">Turnera subulata</name>
    <dbReference type="NCBI Taxonomy" id="218843"/>
    <lineage>
        <taxon>Eukaryota</taxon>
        <taxon>Viridiplantae</taxon>
        <taxon>Streptophyta</taxon>
        <taxon>Embryophyta</taxon>
        <taxon>Tracheophyta</taxon>
        <taxon>Spermatophyta</taxon>
        <taxon>Magnoliopsida</taxon>
        <taxon>eudicotyledons</taxon>
        <taxon>Gunneridae</taxon>
        <taxon>Pentapetalae</taxon>
        <taxon>rosids</taxon>
        <taxon>fabids</taxon>
        <taxon>Malpighiales</taxon>
        <taxon>Passifloraceae</taxon>
        <taxon>Turnera</taxon>
    </lineage>
</organism>
<name>A0A9Q0JD20_9ROSI</name>
<dbReference type="EMBL" id="JAKUCV010003932">
    <property type="protein sequence ID" value="KAJ4837118.1"/>
    <property type="molecule type" value="Genomic_DNA"/>
</dbReference>
<evidence type="ECO:0000256" key="1">
    <source>
        <dbReference type="SAM" id="MobiDB-lite"/>
    </source>
</evidence>
<evidence type="ECO:0000313" key="2">
    <source>
        <dbReference type="EMBL" id="KAJ4837118.1"/>
    </source>
</evidence>
<feature type="compositionally biased region" description="Low complexity" evidence="1">
    <location>
        <begin position="22"/>
        <end position="38"/>
    </location>
</feature>
<proteinExistence type="predicted"/>